<proteinExistence type="inferred from homology"/>
<dbReference type="PANTHER" id="PTHR42916:SF1">
    <property type="entry name" value="PROTEIN PHYLLO, CHLOROPLASTIC"/>
    <property type="match status" value="1"/>
</dbReference>
<evidence type="ECO:0000256" key="3">
    <source>
        <dbReference type="HAMAP-Rule" id="MF_01660"/>
    </source>
</evidence>
<dbReference type="Gene3D" id="3.40.50.1820">
    <property type="entry name" value="alpha/beta hydrolase"/>
    <property type="match status" value="1"/>
</dbReference>
<dbReference type="SUPFAM" id="SSF53474">
    <property type="entry name" value="alpha/beta-Hydrolases"/>
    <property type="match status" value="1"/>
</dbReference>
<gene>
    <name evidence="3 4" type="primary">menH</name>
    <name evidence="4" type="ORF">FA707_02445</name>
</gene>
<keyword evidence="2 3" id="KW-0456">Lyase</keyword>
<evidence type="ECO:0000313" key="5">
    <source>
        <dbReference type="Proteomes" id="UP000298615"/>
    </source>
</evidence>
<dbReference type="GO" id="GO:0070205">
    <property type="term" value="F:2-succinyl-6-hydroxy-2,4-cyclohexadiene-1-carboxylate synthase activity"/>
    <property type="evidence" value="ECO:0007669"/>
    <property type="project" value="UniProtKB-UniRule"/>
</dbReference>
<dbReference type="KEGG" id="vao:FA707_02445"/>
<keyword evidence="1 3" id="KW-0474">Menaquinone biosynthesis</keyword>
<keyword evidence="5" id="KW-1185">Reference proteome</keyword>
<evidence type="ECO:0000313" key="4">
    <source>
        <dbReference type="EMBL" id="QCI85894.1"/>
    </source>
</evidence>
<dbReference type="Pfam" id="PF00561">
    <property type="entry name" value="Abhydrolase_1"/>
    <property type="match status" value="1"/>
</dbReference>
<dbReference type="InterPro" id="IPR029058">
    <property type="entry name" value="AB_hydrolase_fold"/>
</dbReference>
<accession>A0A4D7CSK7</accession>
<evidence type="ECO:0000256" key="2">
    <source>
        <dbReference type="ARBA" id="ARBA00023239"/>
    </source>
</evidence>
<dbReference type="PANTHER" id="PTHR42916">
    <property type="entry name" value="2-SUCCINYL-5-ENOLPYRUVYL-6-HYDROXY-3-CYCLOHEXENE-1-CARBOXYLATE SYNTHASE"/>
    <property type="match status" value="1"/>
</dbReference>
<comment type="pathway">
    <text evidence="3">Quinol/quinone metabolism; 1,4-dihydroxy-2-naphthoate biosynthesis; 1,4-dihydroxy-2-naphthoate from chorismate: step 3/7.</text>
</comment>
<dbReference type="InterPro" id="IPR000073">
    <property type="entry name" value="AB_hydrolase_1"/>
</dbReference>
<sequence length="285" mass="32486">MKQLINGVAYHYEWLAPFVKNQPTLVCLHGFTGTSETFRFLVDENDNAPNITTPTYNYLLVDILGHGQSSVFVHPYRYQFEQVLNDLIQLLECLSLQRVSLLGYSMGARLALGLATLMPARFEHIILESGSPGLKTEEERKARKISDQRLAGRLINQPLTDFVDFWQNIPLFNTQKQLSLDVQQAVRNERLTQQKVGLACSLQYMGTGRQPSYWDTLANLTEPNIHLIVGELDNKFVKIASEMKRIQPQLQVTTVANTGHCVHLERPEIFKKIIHHILLEVPHAN</sequence>
<dbReference type="InterPro" id="IPR022485">
    <property type="entry name" value="SHCHC_synthase_MenH"/>
</dbReference>
<dbReference type="UniPathway" id="UPA01057">
    <property type="reaction ID" value="UER00900"/>
</dbReference>
<organism evidence="4 5">
    <name type="scientific">Vagococcus zengguangii</name>
    <dbReference type="NCBI Taxonomy" id="2571750"/>
    <lineage>
        <taxon>Bacteria</taxon>
        <taxon>Bacillati</taxon>
        <taxon>Bacillota</taxon>
        <taxon>Bacilli</taxon>
        <taxon>Lactobacillales</taxon>
        <taxon>Enterococcaceae</taxon>
        <taxon>Vagococcus</taxon>
    </lineage>
</organism>
<dbReference type="AlphaFoldDB" id="A0A4D7CSK7"/>
<comment type="similarity">
    <text evidence="3">Belongs to the AB hydrolase superfamily. MenH family.</text>
</comment>
<dbReference type="RefSeq" id="WP_136952736.1">
    <property type="nucleotide sequence ID" value="NZ_CP039712.1"/>
</dbReference>
<comment type="catalytic activity">
    <reaction evidence="3">
        <text>5-enolpyruvoyl-6-hydroxy-2-succinyl-cyclohex-3-ene-1-carboxylate = (1R,6R)-6-hydroxy-2-succinyl-cyclohexa-2,4-diene-1-carboxylate + pyruvate</text>
        <dbReference type="Rhea" id="RHEA:25597"/>
        <dbReference type="ChEBI" id="CHEBI:15361"/>
        <dbReference type="ChEBI" id="CHEBI:58689"/>
        <dbReference type="ChEBI" id="CHEBI:58818"/>
        <dbReference type="EC" id="4.2.99.20"/>
    </reaction>
</comment>
<dbReference type="EMBL" id="CP039712">
    <property type="protein sequence ID" value="QCI85894.1"/>
    <property type="molecule type" value="Genomic_DNA"/>
</dbReference>
<dbReference type="OrthoDB" id="9808398at2"/>
<dbReference type="Proteomes" id="UP000298615">
    <property type="component" value="Chromosome"/>
</dbReference>
<dbReference type="NCBIfam" id="TIGR03695">
    <property type="entry name" value="menH_SHCHC"/>
    <property type="match status" value="1"/>
</dbReference>
<evidence type="ECO:0000256" key="1">
    <source>
        <dbReference type="ARBA" id="ARBA00022428"/>
    </source>
</evidence>
<comment type="pathway">
    <text evidence="3">Quinol/quinone metabolism; menaquinone biosynthesis.</text>
</comment>
<dbReference type="GO" id="GO:0009234">
    <property type="term" value="P:menaquinone biosynthetic process"/>
    <property type="evidence" value="ECO:0007669"/>
    <property type="project" value="UniProtKB-UniRule"/>
</dbReference>
<protein>
    <recommendedName>
        <fullName evidence="3">Putative 2-succinyl-6-hydroxy-2,4-cyclohexadiene-1-carboxylate synthase</fullName>
        <shortName evidence="3">SHCHC synthase</shortName>
        <ecNumber evidence="3">4.2.99.20</ecNumber>
    </recommendedName>
</protein>
<name>A0A4D7CSK7_9ENTE</name>
<dbReference type="UniPathway" id="UPA00079"/>
<comment type="subunit">
    <text evidence="3">Monomer.</text>
</comment>
<dbReference type="HAMAP" id="MF_01660">
    <property type="entry name" value="MenH"/>
    <property type="match status" value="1"/>
</dbReference>
<dbReference type="EC" id="4.2.99.20" evidence="3"/>
<reference evidence="4 5" key="1">
    <citation type="submission" date="2019-04" db="EMBL/GenBank/DDBJ databases">
        <title>Vagococcus sp. nov., isolated from faeces of yaks (Bos grunniens).</title>
        <authorList>
            <person name="Ge Y."/>
        </authorList>
    </citation>
    <scope>NUCLEOTIDE SEQUENCE [LARGE SCALE GENOMIC DNA]</scope>
    <source>
        <strain evidence="4 5">MN-17</strain>
    </source>
</reference>
<comment type="function">
    <text evidence="3">Catalyzes a proton abstraction reaction that results in 2,5-elimination of pyruvate from 2-succinyl-5-enolpyruvyl-6-hydroxy-3-cyclohexene-1-carboxylate (SEPHCHC) and the formation of 2-succinyl-6-hydroxy-2,4-cyclohexadiene-1-carboxylate (SHCHC).</text>
</comment>